<dbReference type="AlphaFoldDB" id="A0A926EP60"/>
<evidence type="ECO:0000313" key="1">
    <source>
        <dbReference type="EMBL" id="MBC8584137.1"/>
    </source>
</evidence>
<dbReference type="EMBL" id="JACRTD010000001">
    <property type="protein sequence ID" value="MBC8584137.1"/>
    <property type="molecule type" value="Genomic_DNA"/>
</dbReference>
<dbReference type="GO" id="GO:0030246">
    <property type="term" value="F:carbohydrate binding"/>
    <property type="evidence" value="ECO:0007669"/>
    <property type="project" value="InterPro"/>
</dbReference>
<dbReference type="InterPro" id="IPR027839">
    <property type="entry name" value="DUF4432"/>
</dbReference>
<evidence type="ECO:0000313" key="2">
    <source>
        <dbReference type="Proteomes" id="UP000623678"/>
    </source>
</evidence>
<organism evidence="1 2">
    <name type="scientific">Youxingia wuxianensis</name>
    <dbReference type="NCBI Taxonomy" id="2763678"/>
    <lineage>
        <taxon>Bacteria</taxon>
        <taxon>Bacillati</taxon>
        <taxon>Bacillota</taxon>
        <taxon>Clostridia</taxon>
        <taxon>Eubacteriales</taxon>
        <taxon>Oscillospiraceae</taxon>
        <taxon>Youxingia</taxon>
    </lineage>
</organism>
<keyword evidence="2" id="KW-1185">Reference proteome</keyword>
<dbReference type="Gene3D" id="2.70.98.10">
    <property type="match status" value="1"/>
</dbReference>
<accession>A0A926EP60</accession>
<dbReference type="InterPro" id="IPR014718">
    <property type="entry name" value="GH-type_carb-bd"/>
</dbReference>
<dbReference type="RefSeq" id="WP_262393989.1">
    <property type="nucleotide sequence ID" value="NZ_JACRTD010000001.1"/>
</dbReference>
<comment type="caution">
    <text evidence="1">The sequence shown here is derived from an EMBL/GenBank/DDBJ whole genome shotgun (WGS) entry which is preliminary data.</text>
</comment>
<dbReference type="Pfam" id="PF14486">
    <property type="entry name" value="DUF4432"/>
    <property type="match status" value="1"/>
</dbReference>
<reference evidence="1" key="1">
    <citation type="submission" date="2020-08" db="EMBL/GenBank/DDBJ databases">
        <title>Genome public.</title>
        <authorList>
            <person name="Liu C."/>
            <person name="Sun Q."/>
        </authorList>
    </citation>
    <scope>NUCLEOTIDE SEQUENCE</scope>
    <source>
        <strain evidence="1">NSJ-64</strain>
    </source>
</reference>
<proteinExistence type="predicted"/>
<dbReference type="Proteomes" id="UP000623678">
    <property type="component" value="Unassembled WGS sequence"/>
</dbReference>
<sequence>MSFTRINLKPSFFSERPHTLLSHGPFTATAFLYTTGICGLKITNEKGSMTLLPYQGQQVWRADFCGQEMTMKSIFDEPQDTPDYEHTYGGLLLHCGLTAMGNPAEEDDHPPHGELPVIPYEKAYVGVGCDENGEYIAVGGEYRYRNGLERHYAYEPEVRLYSNSTVADVTAKISNLRSEEMDYMYMCHINWLPVEGARLVYSAPKDDEHFVVFKEDEFDISPERKKAIDDFSDKLAADRSVGDVLDRKAQCYDPELCCSLKYLADENGYAHSMMIAPDGSARYVSFRVNELPYGHRWIARTGDEDACGFCLPCTGNHLGYTYAKNHGMLRYVAPYSSITMKMKFGYLPKEDAEKVETKINQLLK</sequence>
<protein>
    <submittedName>
        <fullName evidence="1">DUF4432 family protein</fullName>
    </submittedName>
</protein>
<gene>
    <name evidence="1" type="ORF">H8705_00875</name>
</gene>
<name>A0A926EP60_9FIRM</name>